<dbReference type="InterPro" id="IPR001507">
    <property type="entry name" value="ZP_dom"/>
</dbReference>
<evidence type="ECO:0000256" key="2">
    <source>
        <dbReference type="ARBA" id="ARBA00023157"/>
    </source>
</evidence>
<keyword evidence="3" id="KW-0472">Membrane</keyword>
<evidence type="ECO:0000259" key="5">
    <source>
        <dbReference type="PROSITE" id="PS51034"/>
    </source>
</evidence>
<dbReference type="PROSITE" id="PS51034">
    <property type="entry name" value="ZP_2"/>
    <property type="match status" value="1"/>
</dbReference>
<keyword evidence="2" id="KW-1015">Disulfide bond</keyword>
<dbReference type="AlphaFoldDB" id="A0AAU9WYZ2"/>
<evidence type="ECO:0000256" key="4">
    <source>
        <dbReference type="SAM" id="SignalP"/>
    </source>
</evidence>
<evidence type="ECO:0000256" key="3">
    <source>
        <dbReference type="SAM" id="Phobius"/>
    </source>
</evidence>
<feature type="chain" id="PRO_5043505113" description="ZP domain-containing protein" evidence="4">
    <location>
        <begin position="22"/>
        <end position="385"/>
    </location>
</feature>
<gene>
    <name evidence="6" type="ORF">PMEA_00014260</name>
</gene>
<sequence length="385" mass="41156">MKQPPCLSIIVVLLAFYSAPSYELETTTIENINCGDVSNIEFTLVIPDINQWDDGDKATWELEHSGGSNPACQPSFTSVAGKVKYGAFSADVCKKSLTENADGITLDYEFKIEVSASGSPTFQYDHDYTITCTYNREKQGLQASFLPQHSITETGTDSGELAFTFDLLDGSTPIVSGTEITLGTDLIGKLTVSESGFPTNKFTVFFVSVTADKETPDSSITLITNGCADDSLQGDGFVDDASCGGGKDDQFTFKAFRFSGQTGSQTVVFTVTAKVCYDGSPGCVCNCGARKRRSTLDETSKTLYYIRAGPFTFVDADEGEEQADTVVDEDKDSSVPVHVVTVGVVGGVVAVAIVCVAVIIVLRKRRHNVTLTESSGAQEFATPGV</sequence>
<evidence type="ECO:0000256" key="1">
    <source>
        <dbReference type="ARBA" id="ARBA00022729"/>
    </source>
</evidence>
<reference evidence="6 7" key="1">
    <citation type="submission" date="2022-05" db="EMBL/GenBank/DDBJ databases">
        <authorList>
            <consortium name="Genoscope - CEA"/>
            <person name="William W."/>
        </authorList>
    </citation>
    <scope>NUCLEOTIDE SEQUENCE [LARGE SCALE GENOMIC DNA]</scope>
</reference>
<protein>
    <recommendedName>
        <fullName evidence="5">ZP domain-containing protein</fullName>
    </recommendedName>
</protein>
<dbReference type="PANTHER" id="PTHR14002">
    <property type="entry name" value="ENDOGLIN/TGF-BETA RECEPTOR TYPE III"/>
    <property type="match status" value="1"/>
</dbReference>
<keyword evidence="1 4" id="KW-0732">Signal</keyword>
<dbReference type="Proteomes" id="UP001159428">
    <property type="component" value="Unassembled WGS sequence"/>
</dbReference>
<organism evidence="6 7">
    <name type="scientific">Pocillopora meandrina</name>
    <dbReference type="NCBI Taxonomy" id="46732"/>
    <lineage>
        <taxon>Eukaryota</taxon>
        <taxon>Metazoa</taxon>
        <taxon>Cnidaria</taxon>
        <taxon>Anthozoa</taxon>
        <taxon>Hexacorallia</taxon>
        <taxon>Scleractinia</taxon>
        <taxon>Astrocoeniina</taxon>
        <taxon>Pocilloporidae</taxon>
        <taxon>Pocillopora</taxon>
    </lineage>
</organism>
<feature type="domain" description="ZP" evidence="5">
    <location>
        <begin position="33"/>
        <end position="292"/>
    </location>
</feature>
<accession>A0AAU9WYZ2</accession>
<dbReference type="InterPro" id="IPR042235">
    <property type="entry name" value="ZP-C_dom"/>
</dbReference>
<keyword evidence="3" id="KW-0812">Transmembrane</keyword>
<feature type="transmembrane region" description="Helical" evidence="3">
    <location>
        <begin position="339"/>
        <end position="362"/>
    </location>
</feature>
<keyword evidence="3" id="KW-1133">Transmembrane helix</keyword>
<dbReference type="InterPro" id="IPR055355">
    <property type="entry name" value="ZP-C"/>
</dbReference>
<dbReference type="Pfam" id="PF00100">
    <property type="entry name" value="Zona_pellucida"/>
    <property type="match status" value="1"/>
</dbReference>
<dbReference type="SMART" id="SM00241">
    <property type="entry name" value="ZP"/>
    <property type="match status" value="1"/>
</dbReference>
<name>A0AAU9WYZ2_9CNID</name>
<comment type="caution">
    <text evidence="6">The sequence shown here is derived from an EMBL/GenBank/DDBJ whole genome shotgun (WGS) entry which is preliminary data.</text>
</comment>
<feature type="signal peptide" evidence="4">
    <location>
        <begin position="1"/>
        <end position="21"/>
    </location>
</feature>
<evidence type="ECO:0000313" key="7">
    <source>
        <dbReference type="Proteomes" id="UP001159428"/>
    </source>
</evidence>
<dbReference type="EMBL" id="CALNXJ010000025">
    <property type="protein sequence ID" value="CAH3130619.1"/>
    <property type="molecule type" value="Genomic_DNA"/>
</dbReference>
<dbReference type="PANTHER" id="PTHR14002:SF43">
    <property type="entry name" value="DELTA-LIKE PROTEIN"/>
    <property type="match status" value="1"/>
</dbReference>
<proteinExistence type="predicted"/>
<dbReference type="Gene3D" id="2.60.40.4100">
    <property type="entry name" value="Zona pellucida, ZP-C domain"/>
    <property type="match status" value="1"/>
</dbReference>
<evidence type="ECO:0000313" key="6">
    <source>
        <dbReference type="EMBL" id="CAH3130619.1"/>
    </source>
</evidence>
<keyword evidence="7" id="KW-1185">Reference proteome</keyword>